<dbReference type="EMBL" id="PXXO01000009">
    <property type="protein sequence ID" value="PSJ04840.1"/>
    <property type="molecule type" value="Genomic_DNA"/>
</dbReference>
<accession>A0A2P7MUC3</accession>
<keyword evidence="3 4" id="KW-0413">Isomerase</keyword>
<dbReference type="GO" id="GO:0160147">
    <property type="term" value="F:tRNA pseudouridine(38-40) synthase activity"/>
    <property type="evidence" value="ECO:0007669"/>
    <property type="project" value="UniProtKB-EC"/>
</dbReference>
<dbReference type="InterPro" id="IPR020103">
    <property type="entry name" value="PsdUridine_synth_cat_dom_sf"/>
</dbReference>
<reference evidence="10 11" key="1">
    <citation type="journal article" date="2018" name="Environ. Microbiol.">
        <title>Ecological and genomic features of two widespread freshwater picocyanobacteria.</title>
        <authorList>
            <person name="Cabello-Yeves P.J."/>
            <person name="Picazo A."/>
            <person name="Camacho A."/>
            <person name="Callieri C."/>
            <person name="Rosselli R."/>
            <person name="Roda-Garcia J.J."/>
            <person name="Coutinho F.H."/>
            <person name="Rodriguez-Valera F."/>
        </authorList>
    </citation>
    <scope>NUCLEOTIDE SEQUENCE [LARGE SCALE GENOMIC DNA]</scope>
    <source>
        <strain evidence="10 11">Tous</strain>
    </source>
</reference>
<dbReference type="Gene3D" id="3.30.70.660">
    <property type="entry name" value="Pseudouridine synthase I, catalytic domain, C-terminal subdomain"/>
    <property type="match status" value="1"/>
</dbReference>
<dbReference type="Proteomes" id="UP000243002">
    <property type="component" value="Unassembled WGS sequence"/>
</dbReference>
<dbReference type="SUPFAM" id="SSF55120">
    <property type="entry name" value="Pseudouridine synthase"/>
    <property type="match status" value="1"/>
</dbReference>
<feature type="region of interest" description="Disordered" evidence="8">
    <location>
        <begin position="278"/>
        <end position="306"/>
    </location>
</feature>
<evidence type="ECO:0000256" key="8">
    <source>
        <dbReference type="SAM" id="MobiDB-lite"/>
    </source>
</evidence>
<dbReference type="NCBIfam" id="TIGR00071">
    <property type="entry name" value="hisT_truA"/>
    <property type="match status" value="1"/>
</dbReference>
<dbReference type="Pfam" id="PF01416">
    <property type="entry name" value="PseudoU_synth_1"/>
    <property type="match status" value="2"/>
</dbReference>
<comment type="caution">
    <text evidence="4">Lacks conserved residue(s) required for the propagation of feature annotation.</text>
</comment>
<comment type="similarity">
    <text evidence="1 4 7">Belongs to the tRNA pseudouridine synthase TruA family.</text>
</comment>
<feature type="domain" description="Pseudouridine synthase I TruA alpha/beta" evidence="9">
    <location>
        <begin position="18"/>
        <end position="114"/>
    </location>
</feature>
<evidence type="ECO:0000256" key="3">
    <source>
        <dbReference type="ARBA" id="ARBA00023235"/>
    </source>
</evidence>
<dbReference type="Gene3D" id="3.30.70.580">
    <property type="entry name" value="Pseudouridine synthase I, catalytic domain, N-terminal subdomain"/>
    <property type="match status" value="1"/>
</dbReference>
<comment type="subunit">
    <text evidence="4">Homodimer.</text>
</comment>
<comment type="function">
    <text evidence="4">Formation of pseudouridine at positions 38, 39 and 40 in the anticodon stem and loop of transfer RNAs.</text>
</comment>
<feature type="compositionally biased region" description="Polar residues" evidence="8">
    <location>
        <begin position="286"/>
        <end position="296"/>
    </location>
</feature>
<dbReference type="HAMAP" id="MF_00171">
    <property type="entry name" value="TruA"/>
    <property type="match status" value="1"/>
</dbReference>
<dbReference type="GO" id="GO:0003723">
    <property type="term" value="F:RNA binding"/>
    <property type="evidence" value="ECO:0007669"/>
    <property type="project" value="InterPro"/>
</dbReference>
<keyword evidence="2 4" id="KW-0819">tRNA processing</keyword>
<gene>
    <name evidence="4" type="primary">truA</name>
    <name evidence="10" type="ORF">C7K55_09030</name>
</gene>
<dbReference type="OrthoDB" id="9811823at2"/>
<dbReference type="InterPro" id="IPR001406">
    <property type="entry name" value="PsdUridine_synth_TruA"/>
</dbReference>
<organism evidence="10 11">
    <name type="scientific">Cyanobium usitatum str. Tous</name>
    <dbReference type="NCBI Taxonomy" id="2116684"/>
    <lineage>
        <taxon>Bacteria</taxon>
        <taxon>Bacillati</taxon>
        <taxon>Cyanobacteriota</taxon>
        <taxon>Cyanophyceae</taxon>
        <taxon>Synechococcales</taxon>
        <taxon>Prochlorococcaceae</taxon>
        <taxon>Cyanobium</taxon>
    </lineage>
</organism>
<dbReference type="EC" id="5.4.99.12" evidence="4"/>
<dbReference type="FunFam" id="3.30.70.580:FF:000001">
    <property type="entry name" value="tRNA pseudouridine synthase A"/>
    <property type="match status" value="1"/>
</dbReference>
<evidence type="ECO:0000256" key="4">
    <source>
        <dbReference type="HAMAP-Rule" id="MF_00171"/>
    </source>
</evidence>
<evidence type="ECO:0000256" key="2">
    <source>
        <dbReference type="ARBA" id="ARBA00022694"/>
    </source>
</evidence>
<dbReference type="InterPro" id="IPR020095">
    <property type="entry name" value="PsdUridine_synth_TruA_C"/>
</dbReference>
<evidence type="ECO:0000256" key="1">
    <source>
        <dbReference type="ARBA" id="ARBA00009375"/>
    </source>
</evidence>
<keyword evidence="11" id="KW-1185">Reference proteome</keyword>
<dbReference type="InterPro" id="IPR020097">
    <property type="entry name" value="PsdUridine_synth_TruA_a/b_dom"/>
</dbReference>
<feature type="binding site" evidence="4 6">
    <location>
        <position position="121"/>
    </location>
    <ligand>
        <name>substrate</name>
    </ligand>
</feature>
<dbReference type="AlphaFoldDB" id="A0A2P7MUC3"/>
<dbReference type="PIRSF" id="PIRSF001430">
    <property type="entry name" value="tRNA_psdUrid_synth"/>
    <property type="match status" value="1"/>
</dbReference>
<dbReference type="GO" id="GO:0031119">
    <property type="term" value="P:tRNA pseudouridine synthesis"/>
    <property type="evidence" value="ECO:0007669"/>
    <property type="project" value="UniProtKB-UniRule"/>
</dbReference>
<comment type="caution">
    <text evidence="10">The sequence shown here is derived from an EMBL/GenBank/DDBJ whole genome shotgun (WGS) entry which is preliminary data.</text>
</comment>
<evidence type="ECO:0000313" key="10">
    <source>
        <dbReference type="EMBL" id="PSJ04840.1"/>
    </source>
</evidence>
<comment type="catalytic activity">
    <reaction evidence="4 7">
        <text>uridine(38/39/40) in tRNA = pseudouridine(38/39/40) in tRNA</text>
        <dbReference type="Rhea" id="RHEA:22376"/>
        <dbReference type="Rhea" id="RHEA-COMP:10085"/>
        <dbReference type="Rhea" id="RHEA-COMP:10087"/>
        <dbReference type="ChEBI" id="CHEBI:65314"/>
        <dbReference type="ChEBI" id="CHEBI:65315"/>
        <dbReference type="EC" id="5.4.99.12"/>
    </reaction>
</comment>
<dbReference type="PANTHER" id="PTHR11142:SF0">
    <property type="entry name" value="TRNA PSEUDOURIDINE SYNTHASE-LIKE 1"/>
    <property type="match status" value="1"/>
</dbReference>
<dbReference type="InterPro" id="IPR020094">
    <property type="entry name" value="TruA/RsuA/RluB/E/F_N"/>
</dbReference>
<evidence type="ECO:0000256" key="5">
    <source>
        <dbReference type="PIRSR" id="PIRSR001430-1"/>
    </source>
</evidence>
<evidence type="ECO:0000256" key="7">
    <source>
        <dbReference type="RuleBase" id="RU003792"/>
    </source>
</evidence>
<evidence type="ECO:0000256" key="6">
    <source>
        <dbReference type="PIRSR" id="PIRSR001430-2"/>
    </source>
</evidence>
<dbReference type="CDD" id="cd02570">
    <property type="entry name" value="PseudoU_synth_EcTruA"/>
    <property type="match status" value="1"/>
</dbReference>
<proteinExistence type="inferred from homology"/>
<protein>
    <recommendedName>
        <fullName evidence="4">tRNA pseudouridine synthase A</fullName>
        <ecNumber evidence="4">5.4.99.12</ecNumber>
    </recommendedName>
    <alternativeName>
        <fullName evidence="4">tRNA pseudouridine(38-40) synthase</fullName>
    </alternativeName>
    <alternativeName>
        <fullName evidence="4">tRNA pseudouridylate synthase I</fullName>
    </alternativeName>
    <alternativeName>
        <fullName evidence="4">tRNA-uridine isomerase I</fullName>
    </alternativeName>
</protein>
<sequence>MVPVLTPAPALRRIALCLQYDGSAYCGWQRQRNAHSVQQTLEQAIAGLDPQGPNRTMAAGRTDTGVHAAAQVAHFEAAGPIPPERWAKALNGRLPATIRIRAAVEVDPSWHARFSASYRRYRYTIYNARTPNLFLAPWSWHRYQRRLDEQAMGQVLESMLGEHDFSAFQRAGSRRAHGRTTLQEVRLERQGDLISVELQASGFLYGMVRLVLSQLVAVGEGRLSSSDFERRWRECQRVEVKEAAPPQGLCLLRVGYPKPVFPRAAWYDCQPRYQLEISDSPDLQPGSAQPFVSSAQLPPGGAPARR</sequence>
<dbReference type="RefSeq" id="WP_106632401.1">
    <property type="nucleotide sequence ID" value="NZ_PXXO01000009.1"/>
</dbReference>
<evidence type="ECO:0000259" key="9">
    <source>
        <dbReference type="Pfam" id="PF01416"/>
    </source>
</evidence>
<feature type="active site" description="Nucleophile" evidence="4 5">
    <location>
        <position position="63"/>
    </location>
</feature>
<feature type="domain" description="Pseudouridine synthase I TruA alpha/beta" evidence="9">
    <location>
        <begin position="158"/>
        <end position="257"/>
    </location>
</feature>
<dbReference type="PANTHER" id="PTHR11142">
    <property type="entry name" value="PSEUDOURIDYLATE SYNTHASE"/>
    <property type="match status" value="1"/>
</dbReference>
<name>A0A2P7MUC3_9CYAN</name>
<evidence type="ECO:0000313" key="11">
    <source>
        <dbReference type="Proteomes" id="UP000243002"/>
    </source>
</evidence>